<dbReference type="RefSeq" id="WP_250936596.1">
    <property type="nucleotide sequence ID" value="NZ_JAMLJK010000001.1"/>
</dbReference>
<proteinExistence type="predicted"/>
<reference evidence="2" key="1">
    <citation type="submission" date="2022-11" db="EMBL/GenBank/DDBJ databases">
        <title>Larsenimonas rhizosphaerae sp. nov., isolated from a tidal mudflat.</title>
        <authorList>
            <person name="Lee S.D."/>
            <person name="Kim I.S."/>
        </authorList>
    </citation>
    <scope>NUCLEOTIDE SEQUENCE</scope>
    <source>
        <strain evidence="2">GH2-1</strain>
    </source>
</reference>
<dbReference type="InterPro" id="IPR029069">
    <property type="entry name" value="HotDog_dom_sf"/>
</dbReference>
<dbReference type="EMBL" id="JAPIVE010000001">
    <property type="protein sequence ID" value="MCX2523266.1"/>
    <property type="molecule type" value="Genomic_DNA"/>
</dbReference>
<name>A0AA42CTP0_9GAMM</name>
<accession>A0AA42CTP0</accession>
<organism evidence="2 3">
    <name type="scientific">Larsenimonas rhizosphaerae</name>
    <dbReference type="NCBI Taxonomy" id="2944682"/>
    <lineage>
        <taxon>Bacteria</taxon>
        <taxon>Pseudomonadati</taxon>
        <taxon>Pseudomonadota</taxon>
        <taxon>Gammaproteobacteria</taxon>
        <taxon>Oceanospirillales</taxon>
        <taxon>Halomonadaceae</taxon>
        <taxon>Larsenimonas</taxon>
    </lineage>
</organism>
<dbReference type="SUPFAM" id="SSF54637">
    <property type="entry name" value="Thioesterase/thiol ester dehydrase-isomerase"/>
    <property type="match status" value="1"/>
</dbReference>
<dbReference type="CDD" id="cd03443">
    <property type="entry name" value="PaaI_thioesterase"/>
    <property type="match status" value="1"/>
</dbReference>
<dbReference type="Pfam" id="PF03061">
    <property type="entry name" value="4HBT"/>
    <property type="match status" value="1"/>
</dbReference>
<feature type="domain" description="Thioesterase" evidence="1">
    <location>
        <begin position="63"/>
        <end position="134"/>
    </location>
</feature>
<evidence type="ECO:0000313" key="2">
    <source>
        <dbReference type="EMBL" id="MCX2523266.1"/>
    </source>
</evidence>
<comment type="caution">
    <text evidence="2">The sequence shown here is derived from an EMBL/GenBank/DDBJ whole genome shotgun (WGS) entry which is preliminary data.</text>
</comment>
<protein>
    <submittedName>
        <fullName evidence="2">PaaI family thioesterase</fullName>
    </submittedName>
</protein>
<dbReference type="PANTHER" id="PTHR43240:SF3">
    <property type="entry name" value="THIOESTERASE DOMAIN-CONTAINING PROTEIN"/>
    <property type="match status" value="1"/>
</dbReference>
<evidence type="ECO:0000313" key="3">
    <source>
        <dbReference type="Proteomes" id="UP001165678"/>
    </source>
</evidence>
<dbReference type="Proteomes" id="UP001165678">
    <property type="component" value="Unassembled WGS sequence"/>
</dbReference>
<dbReference type="InterPro" id="IPR006683">
    <property type="entry name" value="Thioestr_dom"/>
</dbReference>
<dbReference type="PANTHER" id="PTHR43240">
    <property type="entry name" value="1,4-DIHYDROXY-2-NAPHTHOYL-COA THIOESTERASE 1"/>
    <property type="match status" value="1"/>
</dbReference>
<gene>
    <name evidence="2" type="ORF">OQ287_03350</name>
</gene>
<evidence type="ECO:0000259" key="1">
    <source>
        <dbReference type="Pfam" id="PF03061"/>
    </source>
</evidence>
<dbReference type="Gene3D" id="3.10.129.10">
    <property type="entry name" value="Hotdog Thioesterase"/>
    <property type="match status" value="1"/>
</dbReference>
<keyword evidence="3" id="KW-1185">Reference proteome</keyword>
<dbReference type="AlphaFoldDB" id="A0AA42CTP0"/>
<sequence>MPDTSVDLCWLEQSRDRGDPALVLENMPYARALGLEVNEDERGRLFVLPPRRTNLGNPLLPAIHGGVMAAFMESAAIIDLMLSLGSPRMPAIINFSIDYLRAGRLEPVYARCELVREGRRLANVRVCAWQKDEQHPVATARMHIMLAALDGMSSTSADRSA</sequence>
<dbReference type="GO" id="GO:0016790">
    <property type="term" value="F:thiolester hydrolase activity"/>
    <property type="evidence" value="ECO:0007669"/>
    <property type="project" value="UniProtKB-ARBA"/>
</dbReference>